<dbReference type="InterPro" id="IPR000182">
    <property type="entry name" value="GNAT_dom"/>
</dbReference>
<dbReference type="Gene3D" id="3.40.630.30">
    <property type="match status" value="1"/>
</dbReference>
<accession>A0A0F9E3A1</accession>
<evidence type="ECO:0000259" key="1">
    <source>
        <dbReference type="PROSITE" id="PS51186"/>
    </source>
</evidence>
<name>A0A0F9E3A1_9ZZZZ</name>
<dbReference type="PROSITE" id="PS51186">
    <property type="entry name" value="GNAT"/>
    <property type="match status" value="1"/>
</dbReference>
<evidence type="ECO:0000313" key="2">
    <source>
        <dbReference type="EMBL" id="KKL60606.1"/>
    </source>
</evidence>
<dbReference type="AlphaFoldDB" id="A0A0F9E3A1"/>
<dbReference type="EMBL" id="LAZR01029092">
    <property type="protein sequence ID" value="KKL60606.1"/>
    <property type="molecule type" value="Genomic_DNA"/>
</dbReference>
<dbReference type="PANTHER" id="PTHR43415:SF3">
    <property type="entry name" value="GNAT-FAMILY ACETYLTRANSFERASE"/>
    <property type="match status" value="1"/>
</dbReference>
<dbReference type="CDD" id="cd04301">
    <property type="entry name" value="NAT_SF"/>
    <property type="match status" value="1"/>
</dbReference>
<comment type="caution">
    <text evidence="2">The sequence shown here is derived from an EMBL/GenBank/DDBJ whole genome shotgun (WGS) entry which is preliminary data.</text>
</comment>
<feature type="domain" description="N-acetyltransferase" evidence="1">
    <location>
        <begin position="3"/>
        <end position="150"/>
    </location>
</feature>
<dbReference type="Pfam" id="PF13302">
    <property type="entry name" value="Acetyltransf_3"/>
    <property type="match status" value="1"/>
</dbReference>
<dbReference type="SUPFAM" id="SSF55729">
    <property type="entry name" value="Acyl-CoA N-acyltransferases (Nat)"/>
    <property type="match status" value="1"/>
</dbReference>
<dbReference type="PANTHER" id="PTHR43415">
    <property type="entry name" value="SPERMIDINE N(1)-ACETYLTRANSFERASE"/>
    <property type="match status" value="1"/>
</dbReference>
<dbReference type="InterPro" id="IPR016181">
    <property type="entry name" value="Acyl_CoA_acyltransferase"/>
</dbReference>
<sequence length="150" mass="17810">MNVRLRLLQKEEYPLTMAWRSNPDIYKGFYQQERPLTWEEHLEWHDSRNSDWRNFIIMYDDRPVGIVTISQLDHWEPEIGFYIGETSLWGKGVGKEAVRLGLEYIKEQGKVSCHTTVLDNNERSMRLMKSLGFEVIGKAREGETWVTVRF</sequence>
<protein>
    <recommendedName>
        <fullName evidence="1">N-acetyltransferase domain-containing protein</fullName>
    </recommendedName>
</protein>
<reference evidence="2" key="1">
    <citation type="journal article" date="2015" name="Nature">
        <title>Complex archaea that bridge the gap between prokaryotes and eukaryotes.</title>
        <authorList>
            <person name="Spang A."/>
            <person name="Saw J.H."/>
            <person name="Jorgensen S.L."/>
            <person name="Zaremba-Niedzwiedzka K."/>
            <person name="Martijn J."/>
            <person name="Lind A.E."/>
            <person name="van Eijk R."/>
            <person name="Schleper C."/>
            <person name="Guy L."/>
            <person name="Ettema T.J."/>
        </authorList>
    </citation>
    <scope>NUCLEOTIDE SEQUENCE</scope>
</reference>
<proteinExistence type="predicted"/>
<gene>
    <name evidence="2" type="ORF">LCGC14_2203630</name>
</gene>
<dbReference type="GO" id="GO:0016747">
    <property type="term" value="F:acyltransferase activity, transferring groups other than amino-acyl groups"/>
    <property type="evidence" value="ECO:0007669"/>
    <property type="project" value="InterPro"/>
</dbReference>
<organism evidence="2">
    <name type="scientific">marine sediment metagenome</name>
    <dbReference type="NCBI Taxonomy" id="412755"/>
    <lineage>
        <taxon>unclassified sequences</taxon>
        <taxon>metagenomes</taxon>
        <taxon>ecological metagenomes</taxon>
    </lineage>
</organism>